<feature type="compositionally biased region" description="Basic and acidic residues" evidence="1">
    <location>
        <begin position="162"/>
        <end position="176"/>
    </location>
</feature>
<evidence type="ECO:0008006" key="5">
    <source>
        <dbReference type="Google" id="ProtNLM"/>
    </source>
</evidence>
<keyword evidence="4" id="KW-1185">Reference proteome</keyword>
<feature type="transmembrane region" description="Helical" evidence="2">
    <location>
        <begin position="48"/>
        <end position="69"/>
    </location>
</feature>
<feature type="region of interest" description="Disordered" evidence="1">
    <location>
        <begin position="136"/>
        <end position="176"/>
    </location>
</feature>
<keyword evidence="2" id="KW-0472">Membrane</keyword>
<sequence>MPPRSTGPGAAAIAVRVAFALIPTLSLGLLAWVPSLRFAIIRRRNQDWAVLGLFCALTAAEIILVAYIPDDADDGLSALVGFYLVAYFIGATLHAVLADRFPRPTTPGYPAAPPPTPYHPTGYGYPPAPAPVVAPPVPPAPVEPRTSPRMRQVASELDELGEYLRRAQHDPRQDRP</sequence>
<evidence type="ECO:0000256" key="1">
    <source>
        <dbReference type="SAM" id="MobiDB-lite"/>
    </source>
</evidence>
<dbReference type="Proteomes" id="UP001183420">
    <property type="component" value="Unassembled WGS sequence"/>
</dbReference>
<name>A0ABU2LQR3_9ACTN</name>
<gene>
    <name evidence="3" type="ORF">RNC47_14805</name>
</gene>
<accession>A0ABU2LQR3</accession>
<dbReference type="EMBL" id="JAVREM010000015">
    <property type="protein sequence ID" value="MDT0319608.1"/>
    <property type="molecule type" value="Genomic_DNA"/>
</dbReference>
<dbReference type="RefSeq" id="WP_311599019.1">
    <property type="nucleotide sequence ID" value="NZ_JAVREM010000015.1"/>
</dbReference>
<keyword evidence="2" id="KW-0812">Transmembrane</keyword>
<proteinExistence type="predicted"/>
<evidence type="ECO:0000256" key="2">
    <source>
        <dbReference type="SAM" id="Phobius"/>
    </source>
</evidence>
<evidence type="ECO:0000313" key="3">
    <source>
        <dbReference type="EMBL" id="MDT0319608.1"/>
    </source>
</evidence>
<comment type="caution">
    <text evidence="3">The sequence shown here is derived from an EMBL/GenBank/DDBJ whole genome shotgun (WGS) entry which is preliminary data.</text>
</comment>
<reference evidence="4" key="1">
    <citation type="submission" date="2023-07" db="EMBL/GenBank/DDBJ databases">
        <title>30 novel species of actinomycetes from the DSMZ collection.</title>
        <authorList>
            <person name="Nouioui I."/>
        </authorList>
    </citation>
    <scope>NUCLEOTIDE SEQUENCE [LARGE SCALE GENOMIC DNA]</scope>
    <source>
        <strain evidence="4">DSM 44918</strain>
    </source>
</reference>
<feature type="transmembrane region" description="Helical" evidence="2">
    <location>
        <begin position="75"/>
        <end position="97"/>
    </location>
</feature>
<evidence type="ECO:0000313" key="4">
    <source>
        <dbReference type="Proteomes" id="UP001183420"/>
    </source>
</evidence>
<protein>
    <recommendedName>
        <fullName evidence="5">Integral membrane protein</fullName>
    </recommendedName>
</protein>
<organism evidence="3 4">
    <name type="scientific">Streptomyces millisiae</name>
    <dbReference type="NCBI Taxonomy" id="3075542"/>
    <lineage>
        <taxon>Bacteria</taxon>
        <taxon>Bacillati</taxon>
        <taxon>Actinomycetota</taxon>
        <taxon>Actinomycetes</taxon>
        <taxon>Kitasatosporales</taxon>
        <taxon>Streptomycetaceae</taxon>
        <taxon>Streptomyces</taxon>
    </lineage>
</organism>
<keyword evidence="2" id="KW-1133">Transmembrane helix</keyword>
<feature type="transmembrane region" description="Helical" evidence="2">
    <location>
        <begin position="12"/>
        <end position="36"/>
    </location>
</feature>